<sequence>MALCALPPELVLHIAHFLDYASEINALARTNRYFFTVLDCLLYSLHSQEEDGGSLALQWAATHGSEPALLKLLAMGIQPSIEAMLLASTFGHEQIVALLHDRGVDVNSQGMAAWPPGLSVEETDYENGCKGTPLWRAVKRRREDCVRLLLDRGADVQFSMSEDGYTRENTLLDLAARKGHTAVMGMLIDAARRKSLDLAPEKMVVWLVNAIEQGNAALTRVLVNAGCEVNGPSALSPPLWFPHHLSNPPIFTAASEGSLEIVDILLDAGASPSAGDILSGSTPVDTAASNGHGEVVNLLLVKGSRPSAAGLFSLLHGNRKDMFELLLPWIDLAQIASNDEYARATVLTAAAGFGLLPLVAQLISQGWDANGAPAADGSVWGRGKMGNVRIPLAWAARHGHLDVFQLLLEHGADPFCFPGTGADDAQPSGISIILEAAINGGHAEIVSYLLNRGADVRTTITPYHEPILFRAIRSEPIFKLLLDHGADPTVRGGGNNPLASTVIRRGTPEVVQLMCERGIDFSSLRTFVPMNGGNVPDHELTLLELLAEATEGIPLVHTLLEHGGLNPDPATDPRLNASALLAAVGQANLPYLRVLLSRGFNPRETPGLEAHLLCDAASLPQPDKAAVMLDFLLAEGELDIEAQNGRGQTALLYAIVGEFYDAPADAVPLLLSRGANPIFRNSAGDSPLKGACRFRNTEALEALLGALDTRQVPLQSMEGQLREAIDILREDLRFEWSVKYLKVLRRFYWRRRYPC</sequence>
<dbReference type="EMBL" id="JBFXLR010000055">
    <property type="protein sequence ID" value="KAL2841821.1"/>
    <property type="molecule type" value="Genomic_DNA"/>
</dbReference>
<dbReference type="PANTHER" id="PTHR24123">
    <property type="entry name" value="ANKYRIN REPEAT-CONTAINING"/>
    <property type="match status" value="1"/>
</dbReference>
<dbReference type="PROSITE" id="PS50297">
    <property type="entry name" value="ANK_REP_REGION"/>
    <property type="match status" value="2"/>
</dbReference>
<keyword evidence="1" id="KW-0677">Repeat</keyword>
<dbReference type="SUPFAM" id="SSF48403">
    <property type="entry name" value="Ankyrin repeat"/>
    <property type="match status" value="2"/>
</dbReference>
<keyword evidence="5" id="KW-1185">Reference proteome</keyword>
<evidence type="ECO:0000256" key="2">
    <source>
        <dbReference type="ARBA" id="ARBA00023043"/>
    </source>
</evidence>
<dbReference type="InterPro" id="IPR002110">
    <property type="entry name" value="Ankyrin_rpt"/>
</dbReference>
<protein>
    <submittedName>
        <fullName evidence="4">Ankyrin repeat-containing domain protein</fullName>
    </submittedName>
</protein>
<dbReference type="SMART" id="SM00248">
    <property type="entry name" value="ANK"/>
    <property type="match status" value="15"/>
</dbReference>
<dbReference type="CDD" id="cd09917">
    <property type="entry name" value="F-box_SF"/>
    <property type="match status" value="1"/>
</dbReference>
<reference evidence="4 5" key="1">
    <citation type="submission" date="2024-07" db="EMBL/GenBank/DDBJ databases">
        <title>Section-level genome sequencing and comparative genomics of Aspergillus sections Usti and Cavernicolus.</title>
        <authorList>
            <consortium name="Lawrence Berkeley National Laboratory"/>
            <person name="Nybo J.L."/>
            <person name="Vesth T.C."/>
            <person name="Theobald S."/>
            <person name="Frisvad J.C."/>
            <person name="Larsen T.O."/>
            <person name="Kjaerboelling I."/>
            <person name="Rothschild-Mancinelli K."/>
            <person name="Lyhne E.K."/>
            <person name="Kogle M.E."/>
            <person name="Barry K."/>
            <person name="Clum A."/>
            <person name="Na H."/>
            <person name="Ledsgaard L."/>
            <person name="Lin J."/>
            <person name="Lipzen A."/>
            <person name="Kuo A."/>
            <person name="Riley R."/>
            <person name="Mondo S."/>
            <person name="LaButti K."/>
            <person name="Haridas S."/>
            <person name="Pangalinan J."/>
            <person name="Salamov A.A."/>
            <person name="Simmons B.A."/>
            <person name="Magnuson J.K."/>
            <person name="Chen J."/>
            <person name="Drula E."/>
            <person name="Henrissat B."/>
            <person name="Wiebenga A."/>
            <person name="Lubbers R.J."/>
            <person name="Gomes A.C."/>
            <person name="Macurrencykelacurrency M.R."/>
            <person name="Stajich J."/>
            <person name="Grigoriev I.V."/>
            <person name="Mortensen U.H."/>
            <person name="De vries R.P."/>
            <person name="Baker S.E."/>
            <person name="Andersen M.R."/>
        </authorList>
    </citation>
    <scope>NUCLEOTIDE SEQUENCE [LARGE SCALE GENOMIC DNA]</scope>
    <source>
        <strain evidence="4 5">CBS 756.74</strain>
    </source>
</reference>
<feature type="repeat" description="ANK" evidence="3">
    <location>
        <begin position="132"/>
        <end position="161"/>
    </location>
</feature>
<comment type="caution">
    <text evidence="4">The sequence shown here is derived from an EMBL/GenBank/DDBJ whole genome shotgun (WGS) entry which is preliminary data.</text>
</comment>
<accession>A0ABR4JP79</accession>
<feature type="repeat" description="ANK" evidence="3">
    <location>
        <begin position="279"/>
        <end position="311"/>
    </location>
</feature>
<dbReference type="RefSeq" id="XP_070894777.1">
    <property type="nucleotide sequence ID" value="XM_071041459.1"/>
</dbReference>
<evidence type="ECO:0000256" key="1">
    <source>
        <dbReference type="ARBA" id="ARBA00022737"/>
    </source>
</evidence>
<name>A0ABR4JP79_9EURO</name>
<dbReference type="Gene3D" id="1.25.40.20">
    <property type="entry name" value="Ankyrin repeat-containing domain"/>
    <property type="match status" value="4"/>
</dbReference>
<dbReference type="Pfam" id="PF12796">
    <property type="entry name" value="Ank_2"/>
    <property type="match status" value="3"/>
</dbReference>
<dbReference type="PROSITE" id="PS50088">
    <property type="entry name" value="ANK_REPEAT"/>
    <property type="match status" value="4"/>
</dbReference>
<dbReference type="PANTHER" id="PTHR24123:SF33">
    <property type="entry name" value="PROTEIN HOS4"/>
    <property type="match status" value="1"/>
</dbReference>
<dbReference type="InterPro" id="IPR036770">
    <property type="entry name" value="Ankyrin_rpt-contain_sf"/>
</dbReference>
<dbReference type="PRINTS" id="PR01415">
    <property type="entry name" value="ANKYRIN"/>
</dbReference>
<keyword evidence="2 3" id="KW-0040">ANK repeat</keyword>
<dbReference type="Pfam" id="PF00023">
    <property type="entry name" value="Ank"/>
    <property type="match status" value="1"/>
</dbReference>
<dbReference type="Proteomes" id="UP001610444">
    <property type="component" value="Unassembled WGS sequence"/>
</dbReference>
<evidence type="ECO:0000256" key="3">
    <source>
        <dbReference type="PROSITE-ProRule" id="PRU00023"/>
    </source>
</evidence>
<proteinExistence type="predicted"/>
<evidence type="ECO:0000313" key="5">
    <source>
        <dbReference type="Proteomes" id="UP001610444"/>
    </source>
</evidence>
<dbReference type="GeneID" id="98156623"/>
<dbReference type="InterPro" id="IPR051165">
    <property type="entry name" value="Multifunctional_ANK_Repeat"/>
</dbReference>
<organism evidence="4 5">
    <name type="scientific">Aspergillus pseudodeflectus</name>
    <dbReference type="NCBI Taxonomy" id="176178"/>
    <lineage>
        <taxon>Eukaryota</taxon>
        <taxon>Fungi</taxon>
        <taxon>Dikarya</taxon>
        <taxon>Ascomycota</taxon>
        <taxon>Pezizomycotina</taxon>
        <taxon>Eurotiomycetes</taxon>
        <taxon>Eurotiomycetidae</taxon>
        <taxon>Eurotiales</taxon>
        <taxon>Aspergillaceae</taxon>
        <taxon>Aspergillus</taxon>
        <taxon>Aspergillus subgen. Nidulantes</taxon>
    </lineage>
</organism>
<gene>
    <name evidence="4" type="ORF">BJX68DRAFT_245188</name>
</gene>
<feature type="repeat" description="ANK" evidence="3">
    <location>
        <begin position="387"/>
        <end position="413"/>
    </location>
</feature>
<feature type="repeat" description="ANK" evidence="3">
    <location>
        <begin position="245"/>
        <end position="277"/>
    </location>
</feature>
<evidence type="ECO:0000313" key="4">
    <source>
        <dbReference type="EMBL" id="KAL2841821.1"/>
    </source>
</evidence>